<keyword evidence="4 6" id="KW-1133">Transmembrane helix</keyword>
<organism evidence="8 9">
    <name type="scientific">Penicillium atrosanguineum</name>
    <dbReference type="NCBI Taxonomy" id="1132637"/>
    <lineage>
        <taxon>Eukaryota</taxon>
        <taxon>Fungi</taxon>
        <taxon>Dikarya</taxon>
        <taxon>Ascomycota</taxon>
        <taxon>Pezizomycotina</taxon>
        <taxon>Eurotiomycetes</taxon>
        <taxon>Eurotiomycetidae</taxon>
        <taxon>Eurotiales</taxon>
        <taxon>Aspergillaceae</taxon>
        <taxon>Penicillium</taxon>
    </lineage>
</organism>
<evidence type="ECO:0000259" key="7">
    <source>
        <dbReference type="PROSITE" id="PS50850"/>
    </source>
</evidence>
<keyword evidence="2" id="KW-0813">Transport</keyword>
<dbReference type="Proteomes" id="UP001147746">
    <property type="component" value="Unassembled WGS sequence"/>
</dbReference>
<evidence type="ECO:0000256" key="2">
    <source>
        <dbReference type="ARBA" id="ARBA00022448"/>
    </source>
</evidence>
<reference evidence="8" key="1">
    <citation type="submission" date="2022-12" db="EMBL/GenBank/DDBJ databases">
        <authorList>
            <person name="Petersen C."/>
        </authorList>
    </citation>
    <scope>NUCLEOTIDE SEQUENCE</scope>
    <source>
        <strain evidence="8">IBT 21472</strain>
    </source>
</reference>
<evidence type="ECO:0000256" key="4">
    <source>
        <dbReference type="ARBA" id="ARBA00022989"/>
    </source>
</evidence>
<keyword evidence="3 6" id="KW-0812">Transmembrane</keyword>
<feature type="domain" description="Major facilitator superfamily (MFS) profile" evidence="7">
    <location>
        <begin position="30"/>
        <end position="195"/>
    </location>
</feature>
<dbReference type="PROSITE" id="PS50850">
    <property type="entry name" value="MFS"/>
    <property type="match status" value="1"/>
</dbReference>
<sequence>ISKLPEKVDAEESDLDDEAQYPHGLKLLIIIVALGMSIFLVALHMTIIATAIPKITDQFHSLDDASWYGSAFLMITGGFQSTWGKIYKFFPLKISFLLAVFIFELGSLICGVSPNSVTLIVGRVIAGVGAAGIGSGVFIIITFTASPKKAATLHRYYWHVLRYSLGRWPLVGGAFADEITWRWCEYFCYSLYQLK</sequence>
<dbReference type="GO" id="GO:0022857">
    <property type="term" value="F:transmembrane transporter activity"/>
    <property type="evidence" value="ECO:0007669"/>
    <property type="project" value="InterPro"/>
</dbReference>
<dbReference type="PANTHER" id="PTHR23501">
    <property type="entry name" value="MAJOR FACILITATOR SUPERFAMILY"/>
    <property type="match status" value="1"/>
</dbReference>
<dbReference type="InterPro" id="IPR011701">
    <property type="entry name" value="MFS"/>
</dbReference>
<evidence type="ECO:0000256" key="5">
    <source>
        <dbReference type="ARBA" id="ARBA00023136"/>
    </source>
</evidence>
<evidence type="ECO:0000313" key="8">
    <source>
        <dbReference type="EMBL" id="KAJ5299623.1"/>
    </source>
</evidence>
<evidence type="ECO:0000256" key="1">
    <source>
        <dbReference type="ARBA" id="ARBA00004141"/>
    </source>
</evidence>
<dbReference type="SUPFAM" id="SSF103473">
    <property type="entry name" value="MFS general substrate transporter"/>
    <property type="match status" value="1"/>
</dbReference>
<comment type="subcellular location">
    <subcellularLocation>
        <location evidence="1">Membrane</location>
        <topology evidence="1">Multi-pass membrane protein</topology>
    </subcellularLocation>
</comment>
<dbReference type="InterPro" id="IPR020846">
    <property type="entry name" value="MFS_dom"/>
</dbReference>
<feature type="transmembrane region" description="Helical" evidence="6">
    <location>
        <begin position="95"/>
        <end position="114"/>
    </location>
</feature>
<dbReference type="EMBL" id="JAPZBO010000010">
    <property type="protein sequence ID" value="KAJ5299623.1"/>
    <property type="molecule type" value="Genomic_DNA"/>
</dbReference>
<protein>
    <recommendedName>
        <fullName evidence="7">Major facilitator superfamily (MFS) profile domain-containing protein</fullName>
    </recommendedName>
</protein>
<keyword evidence="5 6" id="KW-0472">Membrane</keyword>
<reference evidence="8" key="2">
    <citation type="journal article" date="2023" name="IMA Fungus">
        <title>Comparative genomic study of the Penicillium genus elucidates a diverse pangenome and 15 lateral gene transfer events.</title>
        <authorList>
            <person name="Petersen C."/>
            <person name="Sorensen T."/>
            <person name="Nielsen M.R."/>
            <person name="Sondergaard T.E."/>
            <person name="Sorensen J.L."/>
            <person name="Fitzpatrick D.A."/>
            <person name="Frisvad J.C."/>
            <person name="Nielsen K.L."/>
        </authorList>
    </citation>
    <scope>NUCLEOTIDE SEQUENCE</scope>
    <source>
        <strain evidence="8">IBT 21472</strain>
    </source>
</reference>
<dbReference type="Pfam" id="PF07690">
    <property type="entry name" value="MFS_1"/>
    <property type="match status" value="1"/>
</dbReference>
<accession>A0A9W9PNH7</accession>
<proteinExistence type="predicted"/>
<evidence type="ECO:0000313" key="9">
    <source>
        <dbReference type="Proteomes" id="UP001147746"/>
    </source>
</evidence>
<dbReference type="PANTHER" id="PTHR23501:SF177">
    <property type="entry name" value="MAJOR FACILITATOR SUPERFAMILY (MFS) PROFILE DOMAIN-CONTAINING PROTEIN-RELATED"/>
    <property type="match status" value="1"/>
</dbReference>
<evidence type="ECO:0000256" key="3">
    <source>
        <dbReference type="ARBA" id="ARBA00022692"/>
    </source>
</evidence>
<dbReference type="Gene3D" id="1.20.1720.10">
    <property type="entry name" value="Multidrug resistance protein D"/>
    <property type="match status" value="1"/>
</dbReference>
<gene>
    <name evidence="8" type="ORF">N7476_011180</name>
</gene>
<name>A0A9W9PNH7_9EURO</name>
<feature type="non-terminal residue" evidence="8">
    <location>
        <position position="195"/>
    </location>
</feature>
<dbReference type="AlphaFoldDB" id="A0A9W9PNH7"/>
<dbReference type="GO" id="GO:0005886">
    <property type="term" value="C:plasma membrane"/>
    <property type="evidence" value="ECO:0007669"/>
    <property type="project" value="TreeGrafter"/>
</dbReference>
<evidence type="ECO:0000256" key="6">
    <source>
        <dbReference type="SAM" id="Phobius"/>
    </source>
</evidence>
<comment type="caution">
    <text evidence="8">The sequence shown here is derived from an EMBL/GenBank/DDBJ whole genome shotgun (WGS) entry which is preliminary data.</text>
</comment>
<feature type="transmembrane region" description="Helical" evidence="6">
    <location>
        <begin position="120"/>
        <end position="145"/>
    </location>
</feature>
<keyword evidence="9" id="KW-1185">Reference proteome</keyword>
<feature type="transmembrane region" description="Helical" evidence="6">
    <location>
        <begin position="65"/>
        <end position="83"/>
    </location>
</feature>
<feature type="transmembrane region" description="Helical" evidence="6">
    <location>
        <begin position="27"/>
        <end position="53"/>
    </location>
</feature>
<dbReference type="InterPro" id="IPR036259">
    <property type="entry name" value="MFS_trans_sf"/>
</dbReference>